<organism evidence="1 2">
    <name type="scientific">Sphingomonas morindae</name>
    <dbReference type="NCBI Taxonomy" id="1541170"/>
    <lineage>
        <taxon>Bacteria</taxon>
        <taxon>Pseudomonadati</taxon>
        <taxon>Pseudomonadota</taxon>
        <taxon>Alphaproteobacteria</taxon>
        <taxon>Sphingomonadales</taxon>
        <taxon>Sphingomonadaceae</taxon>
        <taxon>Sphingomonas</taxon>
    </lineage>
</organism>
<dbReference type="EMBL" id="CP084930">
    <property type="protein sequence ID" value="USI71422.1"/>
    <property type="molecule type" value="Genomic_DNA"/>
</dbReference>
<dbReference type="RefSeq" id="WP_252165235.1">
    <property type="nucleotide sequence ID" value="NZ_CP084930.1"/>
</dbReference>
<proteinExistence type="predicted"/>
<evidence type="ECO:0000313" key="2">
    <source>
        <dbReference type="Proteomes" id="UP001056937"/>
    </source>
</evidence>
<reference evidence="1" key="1">
    <citation type="journal article" date="2022" name="Toxins">
        <title>Genomic Analysis of Sphingopyxis sp. USTB-05 for Biodegrading Cyanobacterial Hepatotoxins.</title>
        <authorList>
            <person name="Liu C."/>
            <person name="Xu Q."/>
            <person name="Zhao Z."/>
            <person name="Zhang H."/>
            <person name="Liu X."/>
            <person name="Yin C."/>
            <person name="Liu Y."/>
            <person name="Yan H."/>
        </authorList>
    </citation>
    <scope>NUCLEOTIDE SEQUENCE</scope>
    <source>
        <strain evidence="1">NBD5</strain>
    </source>
</reference>
<sequence length="97" mass="10169">MGERRRFAVATRPSDTHAILIASAAVRQAGTPTARIAGRIDEPSRSQEPVRALVAALLRADQAAARMGLGGSFHPRVATGAGRRVSTFMKAGFTVGL</sequence>
<accession>A0ABY4X3F1</accession>
<evidence type="ECO:0000313" key="1">
    <source>
        <dbReference type="EMBL" id="USI71422.1"/>
    </source>
</evidence>
<name>A0ABY4X3F1_9SPHN</name>
<keyword evidence="2" id="KW-1185">Reference proteome</keyword>
<dbReference type="Proteomes" id="UP001056937">
    <property type="component" value="Chromosome 1"/>
</dbReference>
<protein>
    <submittedName>
        <fullName evidence="1">Uncharacterized protein</fullName>
    </submittedName>
</protein>
<gene>
    <name evidence="1" type="ORF">LHA26_08700</name>
</gene>